<evidence type="ECO:0000313" key="2">
    <source>
        <dbReference type="Proteomes" id="UP001281147"/>
    </source>
</evidence>
<sequence length="227" mass="26279">MATMTPLQPQESPFFSKLAPELRNKIYRYVLVSNEEIDFSSTRFRTQTQFLHVCRQIKVEATQIFYAENTFLIDDAEKQMSGVAESLRLLVRGRARDIRKVEVRFFKMSQSKDILLTYVENLYTFGVDDAWVDIYPKLTRTLLYGASSLAKILIQSGVPRENIVVETPEENRGRGFIKSLTIRAMCRCFEETAARCTEKESDEWYATTMTNWMEIFKEGDNAAATDE</sequence>
<organism evidence="1 2">
    <name type="scientific">Vermiconidia calcicola</name>
    <dbReference type="NCBI Taxonomy" id="1690605"/>
    <lineage>
        <taxon>Eukaryota</taxon>
        <taxon>Fungi</taxon>
        <taxon>Dikarya</taxon>
        <taxon>Ascomycota</taxon>
        <taxon>Pezizomycotina</taxon>
        <taxon>Dothideomycetes</taxon>
        <taxon>Dothideomycetidae</taxon>
        <taxon>Mycosphaerellales</taxon>
        <taxon>Extremaceae</taxon>
        <taxon>Vermiconidia</taxon>
    </lineage>
</organism>
<reference evidence="1" key="1">
    <citation type="submission" date="2023-07" db="EMBL/GenBank/DDBJ databases">
        <title>Black Yeasts Isolated from many extreme environments.</title>
        <authorList>
            <person name="Coleine C."/>
            <person name="Stajich J.E."/>
            <person name="Selbmann L."/>
        </authorList>
    </citation>
    <scope>NUCLEOTIDE SEQUENCE</scope>
    <source>
        <strain evidence="1">CCFEE 5714</strain>
    </source>
</reference>
<proteinExistence type="predicted"/>
<protein>
    <submittedName>
        <fullName evidence="1">Uncharacterized protein</fullName>
    </submittedName>
</protein>
<gene>
    <name evidence="1" type="ORF">LTR37_013734</name>
</gene>
<dbReference type="Proteomes" id="UP001281147">
    <property type="component" value="Unassembled WGS sequence"/>
</dbReference>
<evidence type="ECO:0000313" key="1">
    <source>
        <dbReference type="EMBL" id="KAK3704635.1"/>
    </source>
</evidence>
<keyword evidence="2" id="KW-1185">Reference proteome</keyword>
<dbReference type="EMBL" id="JAUTXU010000137">
    <property type="protein sequence ID" value="KAK3704635.1"/>
    <property type="molecule type" value="Genomic_DNA"/>
</dbReference>
<accession>A0ACC3MX71</accession>
<comment type="caution">
    <text evidence="1">The sequence shown here is derived from an EMBL/GenBank/DDBJ whole genome shotgun (WGS) entry which is preliminary data.</text>
</comment>
<name>A0ACC3MX71_9PEZI</name>